<dbReference type="CDD" id="cd03880">
    <property type="entry name" value="M28_QC_like"/>
    <property type="match status" value="1"/>
</dbReference>
<keyword evidence="2" id="KW-0012">Acyltransferase</keyword>
<gene>
    <name evidence="5" type="ORF">BC936DRAFT_145885</name>
</gene>
<comment type="caution">
    <text evidence="5">The sequence shown here is derived from an EMBL/GenBank/DDBJ whole genome shotgun (WGS) entry which is preliminary data.</text>
</comment>
<sequence>MAYPYNLFNHLLIALLSLSSLTHAYKQLNEKSLGWLSTLSQPDRLSVEGELLKPLLIPRVSGTQGNADVRDFLASKLRELNWHVELDNFTDNTPLGEKLFTNIIATKNPDVPKRFVLAAHFDSKYFEAFEFIGATDSAVPCALLLDLAQSLDPYLDSSPKKDTTLQLVFFDGEEAFVQWSATDSTYGSRHLAAKWESTFIVRPDLPQRKATNLLNGIEVMMLLDLLGSGDLKDSKVPNYFASTSWLFGNLAALERRLWTHSLFTGEPDNLEEEVYFNVEGRAYGGIDDDHVPFLIRGVPILHIIPVPFPKMWHTVK</sequence>
<evidence type="ECO:0000313" key="6">
    <source>
        <dbReference type="Proteomes" id="UP000268093"/>
    </source>
</evidence>
<feature type="non-terminal residue" evidence="5">
    <location>
        <position position="316"/>
    </location>
</feature>
<dbReference type="AlphaFoldDB" id="A0A433DNE5"/>
<reference evidence="5 6" key="1">
    <citation type="journal article" date="2018" name="New Phytol.">
        <title>Phylogenomics of Endogonaceae and evolution of mycorrhizas within Mucoromycota.</title>
        <authorList>
            <person name="Chang Y."/>
            <person name="Desiro A."/>
            <person name="Na H."/>
            <person name="Sandor L."/>
            <person name="Lipzen A."/>
            <person name="Clum A."/>
            <person name="Barry K."/>
            <person name="Grigoriev I.V."/>
            <person name="Martin F.M."/>
            <person name="Stajich J.E."/>
            <person name="Smith M.E."/>
            <person name="Bonito G."/>
            <person name="Spatafora J.W."/>
        </authorList>
    </citation>
    <scope>NUCLEOTIDE SEQUENCE [LARGE SCALE GENOMIC DNA]</scope>
    <source>
        <strain evidence="5 6">GMNB39</strain>
    </source>
</reference>
<dbReference type="Pfam" id="PF04389">
    <property type="entry name" value="Peptidase_M28"/>
    <property type="match status" value="1"/>
</dbReference>
<dbReference type="InterPro" id="IPR007484">
    <property type="entry name" value="Peptidase_M28"/>
</dbReference>
<proteinExistence type="inferred from homology"/>
<dbReference type="GO" id="GO:0016603">
    <property type="term" value="F:glutaminyl-peptide cyclotransferase activity"/>
    <property type="evidence" value="ECO:0007669"/>
    <property type="project" value="InterPro"/>
</dbReference>
<accession>A0A433DNE5</accession>
<feature type="chain" id="PRO_5018813891" description="Peptide hydrolase" evidence="3">
    <location>
        <begin position="25"/>
        <end position="316"/>
    </location>
</feature>
<evidence type="ECO:0000256" key="1">
    <source>
        <dbReference type="ARBA" id="ARBA00022679"/>
    </source>
</evidence>
<dbReference type="InterPro" id="IPR040234">
    <property type="entry name" value="QC/QCL"/>
</dbReference>
<evidence type="ECO:0000313" key="5">
    <source>
        <dbReference type="EMBL" id="RUP52359.1"/>
    </source>
</evidence>
<keyword evidence="3" id="KW-0645">Protease</keyword>
<protein>
    <recommendedName>
        <fullName evidence="3">Peptide hydrolase</fullName>
        <ecNumber evidence="3">3.4.-.-</ecNumber>
    </recommendedName>
</protein>
<dbReference type="Proteomes" id="UP000268093">
    <property type="component" value="Unassembled WGS sequence"/>
</dbReference>
<dbReference type="GO" id="GO:0008233">
    <property type="term" value="F:peptidase activity"/>
    <property type="evidence" value="ECO:0007669"/>
    <property type="project" value="UniProtKB-KW"/>
</dbReference>
<keyword evidence="3" id="KW-0732">Signal</keyword>
<name>A0A433DNE5_9FUNG</name>
<evidence type="ECO:0000256" key="3">
    <source>
        <dbReference type="RuleBase" id="RU361240"/>
    </source>
</evidence>
<keyword evidence="3" id="KW-0479">Metal-binding</keyword>
<dbReference type="InterPro" id="IPR037457">
    <property type="entry name" value="M28_QC"/>
</dbReference>
<dbReference type="PANTHER" id="PTHR12283">
    <property type="entry name" value="GLUTAMINYL-PEPTIDE CYCLOTRANSFERASE"/>
    <property type="match status" value="1"/>
</dbReference>
<evidence type="ECO:0000256" key="2">
    <source>
        <dbReference type="ARBA" id="ARBA00023315"/>
    </source>
</evidence>
<organism evidence="5 6">
    <name type="scientific">Jimgerdemannia flammicorona</name>
    <dbReference type="NCBI Taxonomy" id="994334"/>
    <lineage>
        <taxon>Eukaryota</taxon>
        <taxon>Fungi</taxon>
        <taxon>Fungi incertae sedis</taxon>
        <taxon>Mucoromycota</taxon>
        <taxon>Mucoromycotina</taxon>
        <taxon>Endogonomycetes</taxon>
        <taxon>Endogonales</taxon>
        <taxon>Endogonaceae</taxon>
        <taxon>Jimgerdemannia</taxon>
    </lineage>
</organism>
<keyword evidence="6" id="KW-1185">Reference proteome</keyword>
<keyword evidence="3" id="KW-0378">Hydrolase</keyword>
<dbReference type="SUPFAM" id="SSF53187">
    <property type="entry name" value="Zn-dependent exopeptidases"/>
    <property type="match status" value="1"/>
</dbReference>
<dbReference type="EMBL" id="RBNI01000047">
    <property type="protein sequence ID" value="RUP52359.1"/>
    <property type="molecule type" value="Genomic_DNA"/>
</dbReference>
<feature type="signal peptide" evidence="3">
    <location>
        <begin position="1"/>
        <end position="24"/>
    </location>
</feature>
<dbReference type="Gene3D" id="3.40.630.10">
    <property type="entry name" value="Zn peptidases"/>
    <property type="match status" value="1"/>
</dbReference>
<keyword evidence="3" id="KW-0862">Zinc</keyword>
<dbReference type="OrthoDB" id="3907302at2759"/>
<feature type="domain" description="Peptidase M28" evidence="4">
    <location>
        <begin position="102"/>
        <end position="315"/>
    </location>
</feature>
<dbReference type="GO" id="GO:0006508">
    <property type="term" value="P:proteolysis"/>
    <property type="evidence" value="ECO:0007669"/>
    <property type="project" value="UniProtKB-KW"/>
</dbReference>
<comment type="similarity">
    <text evidence="3">Belongs to the peptidase M28 family.</text>
</comment>
<dbReference type="EC" id="3.4.-.-" evidence="3"/>
<evidence type="ECO:0000259" key="4">
    <source>
        <dbReference type="Pfam" id="PF04389"/>
    </source>
</evidence>
<dbReference type="GO" id="GO:0008270">
    <property type="term" value="F:zinc ion binding"/>
    <property type="evidence" value="ECO:0007669"/>
    <property type="project" value="TreeGrafter"/>
</dbReference>
<dbReference type="PANTHER" id="PTHR12283:SF6">
    <property type="entry name" value="GLUTAMINYL-PEPTIDE CYCLOTRANSFERASE-RELATED"/>
    <property type="match status" value="1"/>
</dbReference>
<keyword evidence="1" id="KW-0808">Transferase</keyword>